<dbReference type="EMBL" id="VIIS01000678">
    <property type="protein sequence ID" value="KAF0306261.1"/>
    <property type="molecule type" value="Genomic_DNA"/>
</dbReference>
<comment type="similarity">
    <text evidence="7">Belongs to the muscleblind family.</text>
</comment>
<feature type="domain" description="C3H1-type" evidence="10">
    <location>
        <begin position="19"/>
        <end position="47"/>
    </location>
</feature>
<evidence type="ECO:0000313" key="12">
    <source>
        <dbReference type="Proteomes" id="UP000440578"/>
    </source>
</evidence>
<feature type="zinc finger region" description="C3H1-type" evidence="8">
    <location>
        <begin position="53"/>
        <end position="81"/>
    </location>
</feature>
<dbReference type="EMBL" id="VIIS01000678">
    <property type="protein sequence ID" value="KAF0306262.1"/>
    <property type="molecule type" value="Genomic_DNA"/>
</dbReference>
<feature type="zinc finger region" description="C3H1-type" evidence="8">
    <location>
        <begin position="389"/>
        <end position="415"/>
    </location>
</feature>
<dbReference type="Proteomes" id="UP000440578">
    <property type="component" value="Unassembled WGS sequence"/>
</dbReference>
<dbReference type="GO" id="GO:0043484">
    <property type="term" value="P:regulation of RNA splicing"/>
    <property type="evidence" value="ECO:0007669"/>
    <property type="project" value="TreeGrafter"/>
</dbReference>
<dbReference type="GO" id="GO:0003723">
    <property type="term" value="F:RNA binding"/>
    <property type="evidence" value="ECO:0007669"/>
    <property type="project" value="TreeGrafter"/>
</dbReference>
<dbReference type="FunFam" id="3.30.1370.210:FF:000005">
    <property type="entry name" value="Muscleblind, isoform M"/>
    <property type="match status" value="1"/>
</dbReference>
<organism evidence="11 12">
    <name type="scientific">Amphibalanus amphitrite</name>
    <name type="common">Striped barnacle</name>
    <name type="synonym">Balanus amphitrite</name>
    <dbReference type="NCBI Taxonomy" id="1232801"/>
    <lineage>
        <taxon>Eukaryota</taxon>
        <taxon>Metazoa</taxon>
        <taxon>Ecdysozoa</taxon>
        <taxon>Arthropoda</taxon>
        <taxon>Crustacea</taxon>
        <taxon>Multicrustacea</taxon>
        <taxon>Cirripedia</taxon>
        <taxon>Thoracica</taxon>
        <taxon>Thoracicalcarea</taxon>
        <taxon>Balanomorpha</taxon>
        <taxon>Balanoidea</taxon>
        <taxon>Balanidae</taxon>
        <taxon>Amphibalaninae</taxon>
        <taxon>Amphibalanus</taxon>
    </lineage>
</organism>
<evidence type="ECO:0000256" key="7">
    <source>
        <dbReference type="ARBA" id="ARBA00038226"/>
    </source>
</evidence>
<evidence type="ECO:0000256" key="5">
    <source>
        <dbReference type="ARBA" id="ARBA00022833"/>
    </source>
</evidence>
<feature type="compositionally biased region" description="Low complexity" evidence="9">
    <location>
        <begin position="297"/>
        <end position="348"/>
    </location>
</feature>
<dbReference type="InterPro" id="IPR054429">
    <property type="entry name" value="Znf-CCCH_Muscleblind-like"/>
</dbReference>
<evidence type="ECO:0000256" key="3">
    <source>
        <dbReference type="ARBA" id="ARBA00022737"/>
    </source>
</evidence>
<keyword evidence="4 8" id="KW-0863">Zinc-finger</keyword>
<dbReference type="GO" id="GO:0008270">
    <property type="term" value="F:zinc ion binding"/>
    <property type="evidence" value="ECO:0007669"/>
    <property type="project" value="UniProtKB-KW"/>
</dbReference>
<evidence type="ECO:0000256" key="8">
    <source>
        <dbReference type="PROSITE-ProRule" id="PRU00723"/>
    </source>
</evidence>
<evidence type="ECO:0000256" key="4">
    <source>
        <dbReference type="ARBA" id="ARBA00022771"/>
    </source>
</evidence>
<dbReference type="Gene3D" id="3.30.1370.210">
    <property type="match status" value="3"/>
</dbReference>
<evidence type="ECO:0000313" key="11">
    <source>
        <dbReference type="EMBL" id="KAF0306262.1"/>
    </source>
</evidence>
<feature type="domain" description="C3H1-type" evidence="10">
    <location>
        <begin position="355"/>
        <end position="381"/>
    </location>
</feature>
<feature type="domain" description="C3H1-type" evidence="10">
    <location>
        <begin position="389"/>
        <end position="415"/>
    </location>
</feature>
<dbReference type="PROSITE" id="PS50103">
    <property type="entry name" value="ZF_C3H1"/>
    <property type="match status" value="5"/>
</dbReference>
<feature type="domain" description="C3H1-type" evidence="10">
    <location>
        <begin position="165"/>
        <end position="193"/>
    </location>
</feature>
<dbReference type="GO" id="GO:0005737">
    <property type="term" value="C:cytoplasm"/>
    <property type="evidence" value="ECO:0007669"/>
    <property type="project" value="TreeGrafter"/>
</dbReference>
<comment type="subcellular location">
    <subcellularLocation>
        <location evidence="1">Nucleus</location>
    </subcellularLocation>
</comment>
<keyword evidence="3" id="KW-0677">Repeat</keyword>
<proteinExistence type="inferred from homology"/>
<dbReference type="PANTHER" id="PTHR12675:SF12">
    <property type="entry name" value="PROTEIN MUSCLEBLIND"/>
    <property type="match status" value="1"/>
</dbReference>
<dbReference type="EMBL" id="VIIS01000678">
    <property type="protein sequence ID" value="KAF0306260.1"/>
    <property type="molecule type" value="Genomic_DNA"/>
</dbReference>
<feature type="zinc finger region" description="C3H1-type" evidence="8">
    <location>
        <begin position="355"/>
        <end position="381"/>
    </location>
</feature>
<evidence type="ECO:0000256" key="6">
    <source>
        <dbReference type="ARBA" id="ARBA00023242"/>
    </source>
</evidence>
<dbReference type="GO" id="GO:0005654">
    <property type="term" value="C:nucleoplasm"/>
    <property type="evidence" value="ECO:0007669"/>
    <property type="project" value="TreeGrafter"/>
</dbReference>
<keyword evidence="2 8" id="KW-0479">Metal-binding</keyword>
<dbReference type="AlphaFoldDB" id="A0A6A4WUG7"/>
<protein>
    <submittedName>
        <fullName evidence="11">Muscleblind-like protein 1</fullName>
    </submittedName>
</protein>
<reference evidence="11 12" key="1">
    <citation type="submission" date="2019-07" db="EMBL/GenBank/DDBJ databases">
        <title>Draft genome assembly of a fouling barnacle, Amphibalanus amphitrite (Darwin, 1854): The first reference genome for Thecostraca.</title>
        <authorList>
            <person name="Kim W."/>
        </authorList>
    </citation>
    <scope>NUCLEOTIDE SEQUENCE [LARGE SCALE GENOMIC DNA]</scope>
    <source>
        <strain evidence="11">SNU_AA5</strain>
        <tissue evidence="11">Soma without cirri and trophi</tissue>
    </source>
</reference>
<feature type="domain" description="C3H1-type" evidence="10">
    <location>
        <begin position="53"/>
        <end position="81"/>
    </location>
</feature>
<dbReference type="PANTHER" id="PTHR12675">
    <property type="entry name" value="MUSCLEBLIND-LIKE PROTEIN"/>
    <property type="match status" value="1"/>
</dbReference>
<dbReference type="SMART" id="SM00356">
    <property type="entry name" value="ZnF_C3H1"/>
    <property type="match status" value="6"/>
</dbReference>
<accession>A0A6A4WUG7</accession>
<dbReference type="InterPro" id="IPR000571">
    <property type="entry name" value="Znf_CCCH"/>
</dbReference>
<gene>
    <name evidence="11" type="primary">MBNL1_2</name>
    <name evidence="11" type="ORF">FJT64_022182</name>
</gene>
<keyword evidence="12" id="KW-1185">Reference proteome</keyword>
<evidence type="ECO:0000256" key="9">
    <source>
        <dbReference type="SAM" id="MobiDB-lite"/>
    </source>
</evidence>
<dbReference type="Pfam" id="PF22628">
    <property type="entry name" value="zf-CCCH_10"/>
    <property type="match status" value="3"/>
</dbReference>
<comment type="caution">
    <text evidence="11">The sequence shown here is derived from an EMBL/GenBank/DDBJ whole genome shotgun (WGS) entry which is preliminary data.</text>
</comment>
<feature type="zinc finger region" description="C3H1-type" evidence="8">
    <location>
        <begin position="165"/>
        <end position="193"/>
    </location>
</feature>
<name>A0A6A4WUG7_AMPAM</name>
<keyword evidence="6" id="KW-0539">Nucleus</keyword>
<evidence type="ECO:0000256" key="1">
    <source>
        <dbReference type="ARBA" id="ARBA00004123"/>
    </source>
</evidence>
<keyword evidence="5 8" id="KW-0862">Zinc</keyword>
<sequence>MANFHMVNALSMNIKDSRWLQLEVCREYQRNKCSRSDTECKFAHPLPHVEVQNGKVTACFDSIKGRCNREKPPCKYFHPPQHLKEQLLINGRNNLAIKNALMQQFAAGSLPMAGTVPMTSPTAPMYSLPPSMSQFYTAAPTQAVGDAGLVAPLALPQLQQKMQRSDRLEVCREFQRGACKRAEQECRYAHPPDQVAVDDGQVTVCMDAVKGRCGREPCRYFHPPSHLQAQLRAPRASPAALGEPAYDAQVYFGAFPGMGVAYKRSAATSKLMLQQQQQSYLHQTPCEYTADHERPASGHSAASAGGSSAHGTATNGLSAAAGAASPPPQSAASASDSGASGADAGSAGPQPVTLLDNLPVCQDFRKGACVRPACKFVHYVPDHVEITSSNQVTVCRDSVRGKCARPRCKYYHLPVLPAGPGEPAASAAALGLHLL</sequence>
<feature type="region of interest" description="Disordered" evidence="9">
    <location>
        <begin position="290"/>
        <end position="348"/>
    </location>
</feature>
<dbReference type="OrthoDB" id="6285980at2759"/>
<evidence type="ECO:0000256" key="2">
    <source>
        <dbReference type="ARBA" id="ARBA00022723"/>
    </source>
</evidence>
<feature type="zinc finger region" description="C3H1-type" evidence="8">
    <location>
        <begin position="19"/>
        <end position="47"/>
    </location>
</feature>
<evidence type="ECO:0000259" key="10">
    <source>
        <dbReference type="PROSITE" id="PS50103"/>
    </source>
</evidence>